<dbReference type="Proteomes" id="UP000518300">
    <property type="component" value="Unassembled WGS sequence"/>
</dbReference>
<evidence type="ECO:0000313" key="3">
    <source>
        <dbReference type="Proteomes" id="UP000518300"/>
    </source>
</evidence>
<dbReference type="RefSeq" id="WP_169352175.1">
    <property type="nucleotide sequence ID" value="NZ_JABBJJ010000524.1"/>
</dbReference>
<gene>
    <name evidence="2" type="ORF">HG543_50640</name>
</gene>
<protein>
    <submittedName>
        <fullName evidence="2">Uncharacterized protein</fullName>
    </submittedName>
</protein>
<reference evidence="2 3" key="1">
    <citation type="submission" date="2020-04" db="EMBL/GenBank/DDBJ databases">
        <title>Draft genome of Pyxidicoccus fallax type strain.</title>
        <authorList>
            <person name="Whitworth D.E."/>
        </authorList>
    </citation>
    <scope>NUCLEOTIDE SEQUENCE [LARGE SCALE GENOMIC DNA]</scope>
    <source>
        <strain evidence="2 3">DSM 14698</strain>
    </source>
</reference>
<feature type="compositionally biased region" description="Low complexity" evidence="1">
    <location>
        <begin position="20"/>
        <end position="31"/>
    </location>
</feature>
<comment type="caution">
    <text evidence="2">The sequence shown here is derived from an EMBL/GenBank/DDBJ whole genome shotgun (WGS) entry which is preliminary data.</text>
</comment>
<dbReference type="AlphaFoldDB" id="A0A848LY79"/>
<keyword evidence="3" id="KW-1185">Reference proteome</keyword>
<proteinExistence type="predicted"/>
<sequence length="69" mass="7284">MTNKMGTTTPGRGYGETVKRQQGQGDSSGRGVPDQARSFAGDREDNLTGSKEDATLPLGKKPEEDDAGK</sequence>
<feature type="compositionally biased region" description="Basic and acidic residues" evidence="1">
    <location>
        <begin position="40"/>
        <end position="69"/>
    </location>
</feature>
<name>A0A848LY79_9BACT</name>
<evidence type="ECO:0000313" key="2">
    <source>
        <dbReference type="EMBL" id="NMO23067.1"/>
    </source>
</evidence>
<evidence type="ECO:0000256" key="1">
    <source>
        <dbReference type="SAM" id="MobiDB-lite"/>
    </source>
</evidence>
<organism evidence="2 3">
    <name type="scientific">Pyxidicoccus fallax</name>
    <dbReference type="NCBI Taxonomy" id="394095"/>
    <lineage>
        <taxon>Bacteria</taxon>
        <taxon>Pseudomonadati</taxon>
        <taxon>Myxococcota</taxon>
        <taxon>Myxococcia</taxon>
        <taxon>Myxococcales</taxon>
        <taxon>Cystobacterineae</taxon>
        <taxon>Myxococcaceae</taxon>
        <taxon>Pyxidicoccus</taxon>
    </lineage>
</organism>
<feature type="region of interest" description="Disordered" evidence="1">
    <location>
        <begin position="1"/>
        <end position="69"/>
    </location>
</feature>
<accession>A0A848LY79</accession>
<dbReference type="EMBL" id="JABBJJ010000524">
    <property type="protein sequence ID" value="NMO23067.1"/>
    <property type="molecule type" value="Genomic_DNA"/>
</dbReference>
<feature type="compositionally biased region" description="Polar residues" evidence="1">
    <location>
        <begin position="1"/>
        <end position="10"/>
    </location>
</feature>